<evidence type="ECO:0000313" key="2">
    <source>
        <dbReference type="Proteomes" id="UP000282311"/>
    </source>
</evidence>
<dbReference type="InterPro" id="IPR054438">
    <property type="entry name" value="Struct_cement_gp24/gp6"/>
</dbReference>
<name>A0A3B0BS12_9BACL</name>
<sequence>MPGATIGTSFNLGYAGNVSRSQDAVIVNRLVKSNSADIAFGDPVILNSDNTYSKFGASGTAAAFAGVAAREVKQSTSYLSQATGSAYKPNEPCDVIERGSVTVVCTVGTPTAGGDVYVRVTANGSIPDGVVGGFEAAADSTNTIKLTNAKWKTGKIDANKVAEITLLTRNQP</sequence>
<evidence type="ECO:0000313" key="1">
    <source>
        <dbReference type="EMBL" id="RKN75009.1"/>
    </source>
</evidence>
<reference evidence="1 2" key="1">
    <citation type="journal article" date="2007" name="Int. J. Syst. Evol. Microbiol.">
        <title>Paenibacillus ginsengarvi sp. nov., isolated from soil from ginseng cultivation.</title>
        <authorList>
            <person name="Yoon M.H."/>
            <person name="Ten L.N."/>
            <person name="Im W.T."/>
        </authorList>
    </citation>
    <scope>NUCLEOTIDE SEQUENCE [LARGE SCALE GENOMIC DNA]</scope>
    <source>
        <strain evidence="1 2">KCTC 13059</strain>
    </source>
</reference>
<proteinExistence type="predicted"/>
<accession>A0A3B0BS12</accession>
<dbReference type="EMBL" id="RBAH01000023">
    <property type="protein sequence ID" value="RKN75009.1"/>
    <property type="molecule type" value="Genomic_DNA"/>
</dbReference>
<dbReference type="Pfam" id="PF22758">
    <property type="entry name" value="Phage_cement"/>
    <property type="match status" value="1"/>
</dbReference>
<gene>
    <name evidence="1" type="ORF">D7M11_26085</name>
</gene>
<dbReference type="AlphaFoldDB" id="A0A3B0BS12"/>
<organism evidence="1 2">
    <name type="scientific">Paenibacillus ginsengarvi</name>
    <dbReference type="NCBI Taxonomy" id="400777"/>
    <lineage>
        <taxon>Bacteria</taxon>
        <taxon>Bacillati</taxon>
        <taxon>Bacillota</taxon>
        <taxon>Bacilli</taxon>
        <taxon>Bacillales</taxon>
        <taxon>Paenibacillaceae</taxon>
        <taxon>Paenibacillus</taxon>
    </lineage>
</organism>
<dbReference type="Proteomes" id="UP000282311">
    <property type="component" value="Unassembled WGS sequence"/>
</dbReference>
<comment type="caution">
    <text evidence="1">The sequence shown here is derived from an EMBL/GenBank/DDBJ whole genome shotgun (WGS) entry which is preliminary data.</text>
</comment>
<protein>
    <submittedName>
        <fullName evidence="1">Uncharacterized protein</fullName>
    </submittedName>
</protein>
<dbReference type="OrthoDB" id="2048587at2"/>
<dbReference type="RefSeq" id="WP_120750205.1">
    <property type="nucleotide sequence ID" value="NZ_RBAH01000023.1"/>
</dbReference>
<keyword evidence="2" id="KW-1185">Reference proteome</keyword>